<dbReference type="InterPro" id="IPR036052">
    <property type="entry name" value="TrpB-like_PALP_sf"/>
</dbReference>
<dbReference type="OrthoDB" id="9801249at2"/>
<dbReference type="PANTHER" id="PTHR43780:SF2">
    <property type="entry name" value="1-AMINOCYCLOPROPANE-1-CARBOXYLATE DEAMINASE-RELATED"/>
    <property type="match status" value="1"/>
</dbReference>
<protein>
    <submittedName>
        <fullName evidence="7">1-aminocyclopropane-1-carboxylate deaminase</fullName>
    </submittedName>
</protein>
<proteinExistence type="inferred from homology"/>
<evidence type="ECO:0000256" key="1">
    <source>
        <dbReference type="ARBA" id="ARBA00001933"/>
    </source>
</evidence>
<dbReference type="Proteomes" id="UP000240912">
    <property type="component" value="Unassembled WGS sequence"/>
</dbReference>
<evidence type="ECO:0000256" key="2">
    <source>
        <dbReference type="ARBA" id="ARBA00008639"/>
    </source>
</evidence>
<dbReference type="AlphaFoldDB" id="A0A2T3HID6"/>
<dbReference type="InterPro" id="IPR001926">
    <property type="entry name" value="TrpB-like_PALP"/>
</dbReference>
<feature type="domain" description="Tryptophan synthase beta chain-like PALP" evidence="6">
    <location>
        <begin position="15"/>
        <end position="275"/>
    </location>
</feature>
<dbReference type="EMBL" id="PYLS01000006">
    <property type="protein sequence ID" value="PST82204.1"/>
    <property type="molecule type" value="Genomic_DNA"/>
</dbReference>
<dbReference type="GO" id="GO:0019148">
    <property type="term" value="F:D-cysteine desulfhydrase activity"/>
    <property type="evidence" value="ECO:0007669"/>
    <property type="project" value="TreeGrafter"/>
</dbReference>
<accession>A0A2T3HID6</accession>
<feature type="modified residue" description="N6-(pyridoxal phosphate)lysine" evidence="5">
    <location>
        <position position="34"/>
    </location>
</feature>
<dbReference type="Pfam" id="PF00291">
    <property type="entry name" value="PALP"/>
    <property type="match status" value="1"/>
</dbReference>
<keyword evidence="8" id="KW-1185">Reference proteome</keyword>
<dbReference type="PANTHER" id="PTHR43780">
    <property type="entry name" value="1-AMINOCYCLOPROPANE-1-CARBOXYLATE DEAMINASE-RELATED"/>
    <property type="match status" value="1"/>
</dbReference>
<evidence type="ECO:0000256" key="4">
    <source>
        <dbReference type="PIRSR" id="PIRSR006278-1"/>
    </source>
</evidence>
<feature type="active site" description="Nucleophile" evidence="4">
    <location>
        <position position="61"/>
    </location>
</feature>
<dbReference type="Gene3D" id="3.40.50.1100">
    <property type="match status" value="2"/>
</dbReference>
<dbReference type="PIRSF" id="PIRSF006278">
    <property type="entry name" value="ACCD_DCysDesulf"/>
    <property type="match status" value="1"/>
</dbReference>
<dbReference type="InterPro" id="IPR027278">
    <property type="entry name" value="ACCD_DCysDesulf"/>
</dbReference>
<organism evidence="7 8">
    <name type="scientific">Pedobacter yulinensis</name>
    <dbReference type="NCBI Taxonomy" id="2126353"/>
    <lineage>
        <taxon>Bacteria</taxon>
        <taxon>Pseudomonadati</taxon>
        <taxon>Bacteroidota</taxon>
        <taxon>Sphingobacteriia</taxon>
        <taxon>Sphingobacteriales</taxon>
        <taxon>Sphingobacteriaceae</taxon>
        <taxon>Pedobacter</taxon>
    </lineage>
</organism>
<sequence>MLLPSPVHQIILPSGAGISVKRDDLIDPYVSGNKWRKLKYHLNIAGAQGKTHLVTFGGAWSNHLLATAAAAARYGFSATGYVRGELAGNELLFLCSLFGMRLVPTERSSYRDKHQIFEHFHGSEEVAYFIDEGGSGEPAVQGCTEIIAELNDRYDHIVVAAGTGTTAAGLLTGIVGAGLHTRLHVIPVLKPGGFLAADIGAWCSDTSQLSLHTDYHFGGYAKTTPELLRFIAGLARNTGMLTDPVYTGKMFFALNDLIVDGVIDQASSILAIHTGGLTGLLGKRQAFSS</sequence>
<evidence type="ECO:0000256" key="3">
    <source>
        <dbReference type="ARBA" id="ARBA00022898"/>
    </source>
</evidence>
<comment type="cofactor">
    <cofactor evidence="1">
        <name>pyridoxal 5'-phosphate</name>
        <dbReference type="ChEBI" id="CHEBI:597326"/>
    </cofactor>
</comment>
<gene>
    <name evidence="7" type="ORF">C7T94_15500</name>
</gene>
<name>A0A2T3HID6_9SPHI</name>
<evidence type="ECO:0000259" key="6">
    <source>
        <dbReference type="Pfam" id="PF00291"/>
    </source>
</evidence>
<evidence type="ECO:0000313" key="8">
    <source>
        <dbReference type="Proteomes" id="UP000240912"/>
    </source>
</evidence>
<comment type="caution">
    <text evidence="7">The sequence shown here is derived from an EMBL/GenBank/DDBJ whole genome shotgun (WGS) entry which is preliminary data.</text>
</comment>
<evidence type="ECO:0000313" key="7">
    <source>
        <dbReference type="EMBL" id="PST82204.1"/>
    </source>
</evidence>
<dbReference type="RefSeq" id="WP_107216323.1">
    <property type="nucleotide sequence ID" value="NZ_KZ686270.1"/>
</dbReference>
<evidence type="ECO:0000256" key="5">
    <source>
        <dbReference type="PIRSR" id="PIRSR006278-2"/>
    </source>
</evidence>
<comment type="similarity">
    <text evidence="2">Belongs to the ACC deaminase/D-cysteine desulfhydrase family.</text>
</comment>
<dbReference type="SUPFAM" id="SSF53686">
    <property type="entry name" value="Tryptophan synthase beta subunit-like PLP-dependent enzymes"/>
    <property type="match status" value="1"/>
</dbReference>
<reference evidence="7 8" key="1">
    <citation type="submission" date="2018-03" db="EMBL/GenBank/DDBJ databases">
        <authorList>
            <person name="Keele B.F."/>
        </authorList>
    </citation>
    <scope>NUCLEOTIDE SEQUENCE [LARGE SCALE GENOMIC DNA]</scope>
    <source>
        <strain evidence="7 8">YL28-9</strain>
    </source>
</reference>
<keyword evidence="3 5" id="KW-0663">Pyridoxal phosphate</keyword>